<proteinExistence type="predicted"/>
<feature type="region of interest" description="Disordered" evidence="1">
    <location>
        <begin position="208"/>
        <end position="281"/>
    </location>
</feature>
<feature type="compositionally biased region" description="Basic residues" evidence="1">
    <location>
        <begin position="270"/>
        <end position="279"/>
    </location>
</feature>
<feature type="compositionally biased region" description="Low complexity" evidence="1">
    <location>
        <begin position="1"/>
        <end position="20"/>
    </location>
</feature>
<feature type="compositionally biased region" description="Low complexity" evidence="1">
    <location>
        <begin position="252"/>
        <end position="263"/>
    </location>
</feature>
<feature type="compositionally biased region" description="Basic and acidic residues" evidence="1">
    <location>
        <begin position="40"/>
        <end position="52"/>
    </location>
</feature>
<sequence>MSFVSLTCSSLSPSLTSGPTHRLTGSGPHSSDSSPTYGRRHLEGGGHGERGRQLRAMASRSAATMVSRPPRLAAAPPASPPRPAARPSGPPQTFLAGAPLRPSSMAPFPSRRRRGHGGARLRQSDSRGGAEAGRAVRGAARRTARTASAAARGGPRARRRRWLGVLVLPRSSLSGAPLSWLWRRPVTAAMAARGGQAMAAARPRGERAAAAACARRPHAEEPPLHGGPPRTGRGRRARRAPARPRGVRPRRTAASGGVRASARGHGEGRRPRRLGRRGGRTAAARVTRAATMVSWSVSWGMNLTSGVHLSVRRSA</sequence>
<accession>A0A8T0WTP4</accession>
<feature type="compositionally biased region" description="Low complexity" evidence="1">
    <location>
        <begin position="67"/>
        <end position="76"/>
    </location>
</feature>
<name>A0A8T0WTP4_PANVG</name>
<feature type="compositionally biased region" description="Basic residues" evidence="1">
    <location>
        <begin position="232"/>
        <end position="251"/>
    </location>
</feature>
<protein>
    <submittedName>
        <fullName evidence="2">Uncharacterized protein</fullName>
    </submittedName>
</protein>
<comment type="caution">
    <text evidence="2">The sequence shown here is derived from an EMBL/GenBank/DDBJ whole genome shotgun (WGS) entry which is preliminary data.</text>
</comment>
<keyword evidence="3" id="KW-1185">Reference proteome</keyword>
<evidence type="ECO:0000256" key="1">
    <source>
        <dbReference type="SAM" id="MobiDB-lite"/>
    </source>
</evidence>
<feature type="region of interest" description="Disordered" evidence="1">
    <location>
        <begin position="1"/>
        <end position="157"/>
    </location>
</feature>
<evidence type="ECO:0000313" key="2">
    <source>
        <dbReference type="EMBL" id="KAG2646609.1"/>
    </source>
</evidence>
<feature type="compositionally biased region" description="Low complexity" evidence="1">
    <location>
        <begin position="127"/>
        <end position="138"/>
    </location>
</feature>
<gene>
    <name evidence="2" type="ORF">PVAP13_2KG523105</name>
</gene>
<dbReference type="AlphaFoldDB" id="A0A8T0WTP4"/>
<feature type="compositionally biased region" description="Low complexity" evidence="1">
    <location>
        <begin position="145"/>
        <end position="154"/>
    </location>
</feature>
<feature type="compositionally biased region" description="Pro residues" evidence="1">
    <location>
        <begin position="77"/>
        <end position="90"/>
    </location>
</feature>
<reference evidence="2" key="1">
    <citation type="submission" date="2020-05" db="EMBL/GenBank/DDBJ databases">
        <title>WGS assembly of Panicum virgatum.</title>
        <authorList>
            <person name="Lovell J.T."/>
            <person name="Jenkins J."/>
            <person name="Shu S."/>
            <person name="Juenger T.E."/>
            <person name="Schmutz J."/>
        </authorList>
    </citation>
    <scope>NUCLEOTIDE SEQUENCE</scope>
    <source>
        <strain evidence="2">AP13</strain>
    </source>
</reference>
<organism evidence="2 3">
    <name type="scientific">Panicum virgatum</name>
    <name type="common">Blackwell switchgrass</name>
    <dbReference type="NCBI Taxonomy" id="38727"/>
    <lineage>
        <taxon>Eukaryota</taxon>
        <taxon>Viridiplantae</taxon>
        <taxon>Streptophyta</taxon>
        <taxon>Embryophyta</taxon>
        <taxon>Tracheophyta</taxon>
        <taxon>Spermatophyta</taxon>
        <taxon>Magnoliopsida</taxon>
        <taxon>Liliopsida</taxon>
        <taxon>Poales</taxon>
        <taxon>Poaceae</taxon>
        <taxon>PACMAD clade</taxon>
        <taxon>Panicoideae</taxon>
        <taxon>Panicodae</taxon>
        <taxon>Paniceae</taxon>
        <taxon>Panicinae</taxon>
        <taxon>Panicum</taxon>
        <taxon>Panicum sect. Hiantes</taxon>
    </lineage>
</organism>
<feature type="compositionally biased region" description="Basic residues" evidence="1">
    <location>
        <begin position="110"/>
        <end position="119"/>
    </location>
</feature>
<evidence type="ECO:0000313" key="3">
    <source>
        <dbReference type="Proteomes" id="UP000823388"/>
    </source>
</evidence>
<dbReference type="EMBL" id="CM029039">
    <property type="protein sequence ID" value="KAG2646609.1"/>
    <property type="molecule type" value="Genomic_DNA"/>
</dbReference>
<dbReference type="Proteomes" id="UP000823388">
    <property type="component" value="Chromosome 2K"/>
</dbReference>
<feature type="compositionally biased region" description="Polar residues" evidence="1">
    <location>
        <begin position="27"/>
        <end position="36"/>
    </location>
</feature>